<keyword evidence="4" id="KW-1185">Reference proteome</keyword>
<dbReference type="GO" id="GO:0070967">
    <property type="term" value="F:coenzyme F420 binding"/>
    <property type="evidence" value="ECO:0007669"/>
    <property type="project" value="TreeGrafter"/>
</dbReference>
<accession>W4LJB4</accession>
<reference evidence="3 4" key="1">
    <citation type="journal article" date="2014" name="Nature">
        <title>An environmental bacterial taxon with a large and distinct metabolic repertoire.</title>
        <authorList>
            <person name="Wilson M.C."/>
            <person name="Mori T."/>
            <person name="Ruckert C."/>
            <person name="Uria A.R."/>
            <person name="Helf M.J."/>
            <person name="Takada K."/>
            <person name="Gernert C."/>
            <person name="Steffens U.A."/>
            <person name="Heycke N."/>
            <person name="Schmitt S."/>
            <person name="Rinke C."/>
            <person name="Helfrich E.J."/>
            <person name="Brachmann A.O."/>
            <person name="Gurgui C."/>
            <person name="Wakimoto T."/>
            <person name="Kracht M."/>
            <person name="Crusemann M."/>
            <person name="Hentschel U."/>
            <person name="Abe I."/>
            <person name="Matsunaga S."/>
            <person name="Kalinowski J."/>
            <person name="Takeyama H."/>
            <person name="Piel J."/>
        </authorList>
    </citation>
    <scope>NUCLEOTIDE SEQUENCE [LARGE SCALE GENOMIC DNA]</scope>
    <source>
        <strain evidence="4">TSY1</strain>
    </source>
</reference>
<sequence length="145" mass="16581">MPPLKPDELHAFLTTGRHILKLATLTPDGWPYIVPVWYIYDGSAFTILARPKNRWVAYIEADPRVSLCIDTVEAPYTRVLVKGRAEIVDPQWIGPWQDLAVRYLGAEAGQAYYEETKMMPRVNIRIAPQEVTTWGGGGWHPRYRS</sequence>
<name>W4LJB4_ENTF1</name>
<keyword evidence="1" id="KW-0560">Oxidoreductase</keyword>
<evidence type="ECO:0000256" key="1">
    <source>
        <dbReference type="ARBA" id="ARBA00023002"/>
    </source>
</evidence>
<dbReference type="Proteomes" id="UP000019141">
    <property type="component" value="Unassembled WGS sequence"/>
</dbReference>
<evidence type="ECO:0000313" key="3">
    <source>
        <dbReference type="EMBL" id="ETW97431.1"/>
    </source>
</evidence>
<dbReference type="HOGENOM" id="CLU_1616801_0_0_7"/>
<dbReference type="SUPFAM" id="SSF50475">
    <property type="entry name" value="FMN-binding split barrel"/>
    <property type="match status" value="1"/>
</dbReference>
<protein>
    <recommendedName>
        <fullName evidence="2">Pyridoxamine 5'-phosphate oxidase N-terminal domain-containing protein</fullName>
    </recommendedName>
</protein>
<dbReference type="GO" id="GO:0005829">
    <property type="term" value="C:cytosol"/>
    <property type="evidence" value="ECO:0007669"/>
    <property type="project" value="TreeGrafter"/>
</dbReference>
<feature type="domain" description="Pyridoxamine 5'-phosphate oxidase N-terminal" evidence="2">
    <location>
        <begin position="7"/>
        <end position="134"/>
    </location>
</feature>
<dbReference type="EMBL" id="AZHW01000666">
    <property type="protein sequence ID" value="ETW97431.1"/>
    <property type="molecule type" value="Genomic_DNA"/>
</dbReference>
<dbReference type="AlphaFoldDB" id="W4LJB4"/>
<dbReference type="Pfam" id="PF01243">
    <property type="entry name" value="PNPOx_N"/>
    <property type="match status" value="1"/>
</dbReference>
<evidence type="ECO:0000259" key="2">
    <source>
        <dbReference type="Pfam" id="PF01243"/>
    </source>
</evidence>
<dbReference type="PANTHER" id="PTHR35176">
    <property type="entry name" value="HEME OXYGENASE HI_0854-RELATED"/>
    <property type="match status" value="1"/>
</dbReference>
<comment type="caution">
    <text evidence="3">The sequence shown here is derived from an EMBL/GenBank/DDBJ whole genome shotgun (WGS) entry which is preliminary data.</text>
</comment>
<organism evidence="3 4">
    <name type="scientific">Entotheonella factor</name>
    <dbReference type="NCBI Taxonomy" id="1429438"/>
    <lineage>
        <taxon>Bacteria</taxon>
        <taxon>Pseudomonadati</taxon>
        <taxon>Nitrospinota/Tectimicrobiota group</taxon>
        <taxon>Candidatus Tectimicrobiota</taxon>
        <taxon>Candidatus Entotheonellia</taxon>
        <taxon>Candidatus Entotheonellales</taxon>
        <taxon>Candidatus Entotheonellaceae</taxon>
        <taxon>Candidatus Entotheonella</taxon>
    </lineage>
</organism>
<dbReference type="PANTHER" id="PTHR35176:SF6">
    <property type="entry name" value="HEME OXYGENASE HI_0854-RELATED"/>
    <property type="match status" value="1"/>
</dbReference>
<proteinExistence type="predicted"/>
<dbReference type="InterPro" id="IPR052019">
    <property type="entry name" value="F420H2_bilvrd_red/Heme_oxyg"/>
</dbReference>
<dbReference type="Gene3D" id="2.30.110.10">
    <property type="entry name" value="Electron Transport, Fmn-binding Protein, Chain A"/>
    <property type="match status" value="1"/>
</dbReference>
<dbReference type="InterPro" id="IPR012349">
    <property type="entry name" value="Split_barrel_FMN-bd"/>
</dbReference>
<gene>
    <name evidence="3" type="ORF">ETSY1_22645</name>
</gene>
<dbReference type="GO" id="GO:0016627">
    <property type="term" value="F:oxidoreductase activity, acting on the CH-CH group of donors"/>
    <property type="evidence" value="ECO:0007669"/>
    <property type="project" value="TreeGrafter"/>
</dbReference>
<evidence type="ECO:0000313" key="4">
    <source>
        <dbReference type="Proteomes" id="UP000019141"/>
    </source>
</evidence>
<dbReference type="InterPro" id="IPR011576">
    <property type="entry name" value="Pyridox_Oxase_N"/>
</dbReference>